<dbReference type="Proteomes" id="UP001324427">
    <property type="component" value="Unassembled WGS sequence"/>
</dbReference>
<evidence type="ECO:0000313" key="8">
    <source>
        <dbReference type="EMBL" id="KAK4540397.1"/>
    </source>
</evidence>
<comment type="similarity">
    <text evidence="5">Belongs to the adaptor complexes medium subunit family.</text>
</comment>
<evidence type="ECO:0000256" key="1">
    <source>
        <dbReference type="ARBA" id="ARBA00004308"/>
    </source>
</evidence>
<dbReference type="GO" id="GO:0016192">
    <property type="term" value="P:vesicle-mediated transport"/>
    <property type="evidence" value="ECO:0007669"/>
    <property type="project" value="InterPro"/>
</dbReference>
<evidence type="ECO:0000256" key="5">
    <source>
        <dbReference type="PIRNR" id="PIRNR005992"/>
    </source>
</evidence>
<dbReference type="PIRSF" id="PIRSF005992">
    <property type="entry name" value="Clathrin_mu"/>
    <property type="match status" value="1"/>
</dbReference>
<organism evidence="8 9">
    <name type="scientific">Oleoguttula mirabilis</name>
    <dbReference type="NCBI Taxonomy" id="1507867"/>
    <lineage>
        <taxon>Eukaryota</taxon>
        <taxon>Fungi</taxon>
        <taxon>Dikarya</taxon>
        <taxon>Ascomycota</taxon>
        <taxon>Pezizomycotina</taxon>
        <taxon>Dothideomycetes</taxon>
        <taxon>Dothideomycetidae</taxon>
        <taxon>Mycosphaerellales</taxon>
        <taxon>Teratosphaeriaceae</taxon>
        <taxon>Oleoguttula</taxon>
    </lineage>
</organism>
<dbReference type="PANTHER" id="PTHR10529">
    <property type="entry name" value="AP COMPLEX SUBUNIT MU"/>
    <property type="match status" value="1"/>
</dbReference>
<keyword evidence="9" id="KW-1185">Reference proteome</keyword>
<gene>
    <name evidence="8" type="ORF">LTR36_009254</name>
</gene>
<dbReference type="InterPro" id="IPR050431">
    <property type="entry name" value="Adaptor_comp_med_subunit"/>
</dbReference>
<comment type="subcellular location">
    <subcellularLocation>
        <location evidence="1">Endomembrane system</location>
    </subcellularLocation>
</comment>
<dbReference type="PRINTS" id="PR00314">
    <property type="entry name" value="CLATHRINADPT"/>
</dbReference>
<feature type="compositionally biased region" description="Gly residues" evidence="6">
    <location>
        <begin position="374"/>
        <end position="384"/>
    </location>
</feature>
<feature type="region of interest" description="Disordered" evidence="6">
    <location>
        <begin position="341"/>
        <end position="421"/>
    </location>
</feature>
<feature type="compositionally biased region" description="Low complexity" evidence="6">
    <location>
        <begin position="479"/>
        <end position="496"/>
    </location>
</feature>
<dbReference type="InterPro" id="IPR028565">
    <property type="entry name" value="MHD"/>
</dbReference>
<keyword evidence="3 5" id="KW-0653">Protein transport</keyword>
<dbReference type="EMBL" id="JAVFHQ010000068">
    <property type="protein sequence ID" value="KAK4540397.1"/>
    <property type="molecule type" value="Genomic_DNA"/>
</dbReference>
<dbReference type="SUPFAM" id="SSF64356">
    <property type="entry name" value="SNARE-like"/>
    <property type="match status" value="1"/>
</dbReference>
<dbReference type="InterPro" id="IPR036168">
    <property type="entry name" value="AP2_Mu_C_sf"/>
</dbReference>
<dbReference type="SUPFAM" id="SSF49447">
    <property type="entry name" value="Second domain of Mu2 adaptin subunit (ap50) of ap2 adaptor"/>
    <property type="match status" value="1"/>
</dbReference>
<reference evidence="8 9" key="1">
    <citation type="submission" date="2021-11" db="EMBL/GenBank/DDBJ databases">
        <title>Black yeast isolated from Biological Soil Crust.</title>
        <authorList>
            <person name="Kurbessoian T."/>
        </authorList>
    </citation>
    <scope>NUCLEOTIDE SEQUENCE [LARGE SCALE GENOMIC DNA]</scope>
    <source>
        <strain evidence="8 9">CCFEE 5522</strain>
    </source>
</reference>
<proteinExistence type="inferred from homology"/>
<keyword evidence="2 5" id="KW-0813">Transport</keyword>
<comment type="caution">
    <text evidence="8">The sequence shown here is derived from an EMBL/GenBank/DDBJ whole genome shotgun (WGS) entry which is preliminary data.</text>
</comment>
<evidence type="ECO:0000256" key="6">
    <source>
        <dbReference type="SAM" id="MobiDB-lite"/>
    </source>
</evidence>
<evidence type="ECO:0000256" key="2">
    <source>
        <dbReference type="ARBA" id="ARBA00022448"/>
    </source>
</evidence>
<dbReference type="CDD" id="cd14837">
    <property type="entry name" value="AP3_Mu_N"/>
    <property type="match status" value="1"/>
</dbReference>
<evidence type="ECO:0000259" key="7">
    <source>
        <dbReference type="PROSITE" id="PS51072"/>
    </source>
</evidence>
<dbReference type="Gene3D" id="2.60.40.1170">
    <property type="entry name" value="Mu homology domain, subdomain B"/>
    <property type="match status" value="1"/>
</dbReference>
<dbReference type="Gene3D" id="3.30.450.60">
    <property type="match status" value="1"/>
</dbReference>
<dbReference type="InterPro" id="IPR001392">
    <property type="entry name" value="Clathrin_mu"/>
</dbReference>
<sequence>MSAIEALYVFDEHNNLILNHTYDSRPPPPSVLLPLYLQHGSPRPSLIYLPSTSPPTLLYSMIQDNLLFLSPLSTDTEPLLVLEFLHRVADALEEFLGSPLLASKITANYDVVAQVVAEIADGGVPCQGEANALRDVVETGPGVLNNLLGKVGLPGGSAPALQGGPSGRLQAPQLRPAETAQGSAVPWRRSNVRHTSNELYVDLVETLSVTLAPSGRPLSAFAYGSIAFTAKVSGVPDLLLGLSTGGKGSGMGNRGDQLRGVMERVVFHPCVRLNRWNSDGVMSFVPPDGRFALCGYEVDLLGADSPLTAGKTAANNLNLPAMVEITTCLGSNGSDFEVRITQPSSSSHRAGSAAAASLQSNLGTGSRPGSFRAGSGGGGGGGESKGPALENLTVHVPLPTGVRNISDMRPSKGEAHWSPADGRVEWKVPSRDFGGPGGAVLRCTIQGPLADGNDGAGGMLNGDTATTYDYTDDEPATYQSQHGSSSHSHASTNGAHESGRRRLARYKELMPTSAMLSFGLKGWLASGLRVESLLVDTKKSRGVGPEVKPYKGVKYLTVSRDGIEVRC</sequence>
<dbReference type="InterPro" id="IPR011012">
    <property type="entry name" value="Longin-like_dom_sf"/>
</dbReference>
<evidence type="ECO:0000256" key="4">
    <source>
        <dbReference type="ARBA" id="ARBA00023136"/>
    </source>
</evidence>
<keyword evidence="4" id="KW-0472">Membrane</keyword>
<evidence type="ECO:0000256" key="3">
    <source>
        <dbReference type="ARBA" id="ARBA00022927"/>
    </source>
</evidence>
<name>A0AAV9J6Q7_9PEZI</name>
<accession>A0AAV9J6Q7</accession>
<dbReference type="GO" id="GO:0030131">
    <property type="term" value="C:clathrin adaptor complex"/>
    <property type="evidence" value="ECO:0007669"/>
    <property type="project" value="UniProtKB-UniRule"/>
</dbReference>
<evidence type="ECO:0000313" key="9">
    <source>
        <dbReference type="Proteomes" id="UP001324427"/>
    </source>
</evidence>
<feature type="compositionally biased region" description="Low complexity" evidence="6">
    <location>
        <begin position="344"/>
        <end position="373"/>
    </location>
</feature>
<protein>
    <recommendedName>
        <fullName evidence="7">MHD domain-containing protein</fullName>
    </recommendedName>
</protein>
<dbReference type="GO" id="GO:0012505">
    <property type="term" value="C:endomembrane system"/>
    <property type="evidence" value="ECO:0007669"/>
    <property type="project" value="UniProtKB-SubCell"/>
</dbReference>
<dbReference type="GO" id="GO:0006886">
    <property type="term" value="P:intracellular protein transport"/>
    <property type="evidence" value="ECO:0007669"/>
    <property type="project" value="UniProtKB-UniRule"/>
</dbReference>
<feature type="domain" description="MHD" evidence="7">
    <location>
        <begin position="196"/>
        <end position="566"/>
    </location>
</feature>
<dbReference type="AlphaFoldDB" id="A0AAV9J6Q7"/>
<dbReference type="Pfam" id="PF00928">
    <property type="entry name" value="Adap_comp_sub"/>
    <property type="match status" value="1"/>
</dbReference>
<dbReference type="PROSITE" id="PS51072">
    <property type="entry name" value="MHD"/>
    <property type="match status" value="1"/>
</dbReference>
<feature type="region of interest" description="Disordered" evidence="6">
    <location>
        <begin position="466"/>
        <end position="499"/>
    </location>
</feature>